<keyword evidence="2" id="KW-1133">Transmembrane helix</keyword>
<organism evidence="3">
    <name type="scientific">uncultured Caudovirales phage</name>
    <dbReference type="NCBI Taxonomy" id="2100421"/>
    <lineage>
        <taxon>Viruses</taxon>
        <taxon>Duplodnaviria</taxon>
        <taxon>Heunggongvirae</taxon>
        <taxon>Uroviricota</taxon>
        <taxon>Caudoviricetes</taxon>
        <taxon>Peduoviridae</taxon>
        <taxon>Maltschvirus</taxon>
        <taxon>Maltschvirus maltsch</taxon>
    </lineage>
</organism>
<feature type="region of interest" description="Disordered" evidence="1">
    <location>
        <begin position="52"/>
        <end position="86"/>
    </location>
</feature>
<keyword evidence="2" id="KW-0472">Membrane</keyword>
<evidence type="ECO:0000256" key="1">
    <source>
        <dbReference type="SAM" id="MobiDB-lite"/>
    </source>
</evidence>
<proteinExistence type="predicted"/>
<feature type="transmembrane region" description="Helical" evidence="2">
    <location>
        <begin position="6"/>
        <end position="26"/>
    </location>
</feature>
<reference evidence="3" key="1">
    <citation type="submission" date="2020-05" db="EMBL/GenBank/DDBJ databases">
        <authorList>
            <person name="Chiriac C."/>
            <person name="Salcher M."/>
            <person name="Ghai R."/>
            <person name="Kavagutti S V."/>
        </authorList>
    </citation>
    <scope>NUCLEOTIDE SEQUENCE</scope>
</reference>
<dbReference type="EMBL" id="LR798292">
    <property type="protein sequence ID" value="CAB5221218.1"/>
    <property type="molecule type" value="Genomic_DNA"/>
</dbReference>
<evidence type="ECO:0000256" key="2">
    <source>
        <dbReference type="SAM" id="Phobius"/>
    </source>
</evidence>
<evidence type="ECO:0000313" key="3">
    <source>
        <dbReference type="EMBL" id="CAB5221218.1"/>
    </source>
</evidence>
<accession>A0A6J7WWK2</accession>
<name>A0A6J7WWK2_9CAUD</name>
<keyword evidence="2" id="KW-0812">Transmembrane</keyword>
<gene>
    <name evidence="3" type="ORF">UFOVP244_109</name>
</gene>
<protein>
    <submittedName>
        <fullName evidence="3">Uncharacterized protein</fullName>
    </submittedName>
</protein>
<sequence length="86" mass="9792">MVGVMIISFIVLIAVVAAVDILFSFIRWRMAKAEEAMINEAFGEMNMRHAAENYSSGRRTPPPPKPKASPSTNIYQMSRYRKKKKD</sequence>